<dbReference type="InterPro" id="IPR023772">
    <property type="entry name" value="DNA-bd_HTH_TetR-type_CS"/>
</dbReference>
<dbReference type="InterPro" id="IPR050109">
    <property type="entry name" value="HTH-type_TetR-like_transc_reg"/>
</dbReference>
<dbReference type="KEGG" id="cwa:CwatDRAFT_5407"/>
<evidence type="ECO:0000256" key="2">
    <source>
        <dbReference type="PROSITE-ProRule" id="PRU00335"/>
    </source>
</evidence>
<dbReference type="Pfam" id="PF14246">
    <property type="entry name" value="TetR_C_7"/>
    <property type="match status" value="1"/>
</dbReference>
<reference evidence="4" key="1">
    <citation type="submission" date="2004-02" db="EMBL/GenBank/DDBJ databases">
        <authorList>
            <consortium name="DOE Joint Genome Institute"/>
        </authorList>
    </citation>
    <scope>NUCLEOTIDE SEQUENCE [LARGE SCALE GENOMIC DNA]</scope>
    <source>
        <strain evidence="4">WH 8501</strain>
    </source>
</reference>
<dbReference type="GO" id="GO:0000976">
    <property type="term" value="F:transcription cis-regulatory region binding"/>
    <property type="evidence" value="ECO:0007669"/>
    <property type="project" value="TreeGrafter"/>
</dbReference>
<evidence type="ECO:0000313" key="4">
    <source>
        <dbReference type="EMBL" id="EAM52316.1"/>
    </source>
</evidence>
<reference evidence="4" key="2">
    <citation type="submission" date="2005-06" db="EMBL/GenBank/DDBJ databases">
        <title>Sequencing of the draft genome and assembly of Crocosphaera watsonii WH 8501.</title>
        <authorList>
            <consortium name="US DOE Joint Genome Institute (JGI-PGF)"/>
            <person name="Copeland A."/>
            <person name="Lucas S."/>
            <person name="Lapidus A."/>
            <person name="Barry K."/>
            <person name="Detter C."/>
            <person name="Glavina T."/>
            <person name="Hammon N."/>
            <person name="Israni S."/>
            <person name="Pitluck S."/>
            <person name="Richardson P."/>
        </authorList>
    </citation>
    <scope>NUCLEOTIDE SEQUENCE [LARGE SCALE GENOMIC DNA]</scope>
    <source>
        <strain evidence="4">WH 8501</strain>
    </source>
</reference>
<dbReference type="SUPFAM" id="SSF48498">
    <property type="entry name" value="Tetracyclin repressor-like, C-terminal domain"/>
    <property type="match status" value="1"/>
</dbReference>
<dbReference type="OrthoDB" id="9780824at2"/>
<feature type="domain" description="HTH tetR-type" evidence="3">
    <location>
        <begin position="26"/>
        <end position="86"/>
    </location>
</feature>
<evidence type="ECO:0000256" key="1">
    <source>
        <dbReference type="ARBA" id="ARBA00023125"/>
    </source>
</evidence>
<dbReference type="InterPro" id="IPR009057">
    <property type="entry name" value="Homeodomain-like_sf"/>
</dbReference>
<sequence length="216" mass="24312">MLMIMVMSGFRSTFVSKTLNTSNTEEDTRSRILKAALRLFAAQGYDGTTTKELAKKAKVAEGTIFRYFPNKKAVLIEVATEGWVEILTDLLTELSEMGNYKAVREVMRRRVLRMQENNDLLRVCFIEAQFHPELQEKIQSEVIIKMTDVAEAFFETAMEQGIYRPMNPKIVAQVFLGMFAIAGFSSQTIISPEASPKALQEMAEGIADIFLHGVLA</sequence>
<dbReference type="EMBL" id="AADV02000002">
    <property type="protein sequence ID" value="EAM52316.1"/>
    <property type="molecule type" value="Genomic_DNA"/>
</dbReference>
<evidence type="ECO:0000313" key="5">
    <source>
        <dbReference type="Proteomes" id="UP000003922"/>
    </source>
</evidence>
<gene>
    <name evidence="4" type="ORF">CwatDRAFT_5407</name>
</gene>
<reference evidence="4" key="3">
    <citation type="submission" date="2016-12" db="EMBL/GenBank/DDBJ databases">
        <title>Annotation of the draft genome assembly of Crocosphaera watsonii WH 8501.</title>
        <authorList>
            <consortium name="US DOE Joint Genome Institute (JGI-ORNL)"/>
            <person name="Larimer F."/>
            <person name="Land M."/>
        </authorList>
    </citation>
    <scope>NUCLEOTIDE SEQUENCE</scope>
    <source>
        <strain evidence="4">WH 8501</strain>
    </source>
</reference>
<dbReference type="AlphaFoldDB" id="Q4C8F5"/>
<dbReference type="PROSITE" id="PS50977">
    <property type="entry name" value="HTH_TETR_2"/>
    <property type="match status" value="1"/>
</dbReference>
<dbReference type="Gene3D" id="1.10.357.10">
    <property type="entry name" value="Tetracycline Repressor, domain 2"/>
    <property type="match status" value="1"/>
</dbReference>
<comment type="caution">
    <text evidence="4">The sequence shown here is derived from an EMBL/GenBank/DDBJ whole genome shotgun (WGS) entry which is preliminary data.</text>
</comment>
<dbReference type="PROSITE" id="PS01081">
    <property type="entry name" value="HTH_TETR_1"/>
    <property type="match status" value="1"/>
</dbReference>
<evidence type="ECO:0000259" key="3">
    <source>
        <dbReference type="PROSITE" id="PS50977"/>
    </source>
</evidence>
<organism evidence="4 5">
    <name type="scientific">Crocosphaera watsonii WH 8501</name>
    <dbReference type="NCBI Taxonomy" id="165597"/>
    <lineage>
        <taxon>Bacteria</taxon>
        <taxon>Bacillati</taxon>
        <taxon>Cyanobacteriota</taxon>
        <taxon>Cyanophyceae</taxon>
        <taxon>Oscillatoriophycideae</taxon>
        <taxon>Chroococcales</taxon>
        <taxon>Aphanothecaceae</taxon>
        <taxon>Crocosphaera</taxon>
    </lineage>
</organism>
<dbReference type="PANTHER" id="PTHR30055">
    <property type="entry name" value="HTH-TYPE TRANSCRIPTIONAL REGULATOR RUTR"/>
    <property type="match status" value="1"/>
</dbReference>
<feature type="DNA-binding region" description="H-T-H motif" evidence="2">
    <location>
        <begin position="49"/>
        <end position="68"/>
    </location>
</feature>
<name>Q4C8F5_CROWT</name>
<keyword evidence="1 2" id="KW-0238">DNA-binding</keyword>
<proteinExistence type="predicted"/>
<accession>Q4C8F5</accession>
<dbReference type="Pfam" id="PF00440">
    <property type="entry name" value="TetR_N"/>
    <property type="match status" value="1"/>
</dbReference>
<dbReference type="InterPro" id="IPR001647">
    <property type="entry name" value="HTH_TetR"/>
</dbReference>
<dbReference type="SUPFAM" id="SSF46689">
    <property type="entry name" value="Homeodomain-like"/>
    <property type="match status" value="1"/>
</dbReference>
<dbReference type="PRINTS" id="PR00455">
    <property type="entry name" value="HTHTETR"/>
</dbReference>
<dbReference type="Gene3D" id="1.10.10.60">
    <property type="entry name" value="Homeodomain-like"/>
    <property type="match status" value="1"/>
</dbReference>
<dbReference type="GO" id="GO:0003700">
    <property type="term" value="F:DNA-binding transcription factor activity"/>
    <property type="evidence" value="ECO:0007669"/>
    <property type="project" value="TreeGrafter"/>
</dbReference>
<dbReference type="InterPro" id="IPR039536">
    <property type="entry name" value="TetR_C_Proteobacteria"/>
</dbReference>
<keyword evidence="5" id="KW-1185">Reference proteome</keyword>
<dbReference type="PANTHER" id="PTHR30055:SF236">
    <property type="entry name" value="SLL1286 PROTEIN"/>
    <property type="match status" value="1"/>
</dbReference>
<protein>
    <submittedName>
        <fullName evidence="4">Regulatory protein, TetR</fullName>
    </submittedName>
</protein>
<dbReference type="InterPro" id="IPR036271">
    <property type="entry name" value="Tet_transcr_reg_TetR-rel_C_sf"/>
</dbReference>
<dbReference type="Proteomes" id="UP000003922">
    <property type="component" value="Unassembled WGS sequence"/>
</dbReference>